<reference evidence="3" key="1">
    <citation type="submission" date="2021-07" db="EMBL/GenBank/DDBJ databases">
        <authorList>
            <person name="Catto M.A."/>
            <person name="Jacobson A."/>
            <person name="Kennedy G."/>
            <person name="Labadie P."/>
            <person name="Hunt B.G."/>
            <person name="Srinivasan R."/>
        </authorList>
    </citation>
    <scope>NUCLEOTIDE SEQUENCE</scope>
    <source>
        <strain evidence="3">PL_HMW_Pooled</strain>
        <tissue evidence="3">Head</tissue>
    </source>
</reference>
<accession>A0AAE1I115</accession>
<evidence type="ECO:0000313" key="4">
    <source>
        <dbReference type="Proteomes" id="UP001219518"/>
    </source>
</evidence>
<reference evidence="3" key="2">
    <citation type="journal article" date="2023" name="BMC Genomics">
        <title>Pest status, molecular evolution, and epigenetic factors derived from the genome assembly of Frankliniella fusca, a thysanopteran phytovirus vector.</title>
        <authorList>
            <person name="Catto M.A."/>
            <person name="Labadie P.E."/>
            <person name="Jacobson A.L."/>
            <person name="Kennedy G.G."/>
            <person name="Srinivasan R."/>
            <person name="Hunt B.G."/>
        </authorList>
    </citation>
    <scope>NUCLEOTIDE SEQUENCE</scope>
    <source>
        <strain evidence="3">PL_HMW_Pooled</strain>
    </source>
</reference>
<comment type="caution">
    <text evidence="3">The sequence shown here is derived from an EMBL/GenBank/DDBJ whole genome shotgun (WGS) entry which is preliminary data.</text>
</comment>
<feature type="domain" description="Transposable element P transposase-like RNase H" evidence="1">
    <location>
        <begin position="104"/>
        <end position="236"/>
    </location>
</feature>
<dbReference type="InterPro" id="IPR048366">
    <property type="entry name" value="TNP-like_GBD"/>
</dbReference>
<dbReference type="Proteomes" id="UP001219518">
    <property type="component" value="Unassembled WGS sequence"/>
</dbReference>
<sequence>MVHNIKYKLRLAQGKNRSLRKIAKQQFVDNVDELLISRGTRLLLKGELNNFKKKPRARKWTLEDKLFALAIYKRSPRAYRFLIQHVTLPSEGTLKNVLHDIPLEVGILKSVLNLLKSNAQKMKPSERHCVLAFDEVYLVPHLKFSKKKKNVSGFENYGHRGQTHLVADHALVFLLQGLQKKWTQPVAFFYVHKTCPSSMLRSLITDVVRAVRETGLNVLATVSDQGPTNRGAVAELKANSTNDGIFYSVDNVKMVHIYDIPHIFKNIRNNLLSSDLEYEPGKIAKWANIIEYFKLDESICSTSRLTYKHMNPQGKEKMKLKFAAETISQKVAEGKKTIHVVSDGRKLPACMDTSSFLLIADKFFDLTNGASSSPAEQKKFTRSNVSNDSLHHKEWPLMIKHLQNWTYIRKTTGERHVPPRVKGWVQSVKGIMWLWSHLKSDSAPIRSLNLRHLNQDALENMFGTFSPNRPHPGREFSRHQPKSNQWGIDLRHQINVQYTPQRQVPVPNTHFIAAPTTPPCTPLVSVAMQSTPLLTPTPASTARSKVVASWVGASGASIQQTNTSSGSSVTNDELMQLVRAQQVHKLSIPQLKAILKGKTKISQKNKNTLVADVYELFV</sequence>
<dbReference type="EMBL" id="JAHWGI010001416">
    <property type="protein sequence ID" value="KAK3931048.1"/>
    <property type="molecule type" value="Genomic_DNA"/>
</dbReference>
<gene>
    <name evidence="3" type="ORF">KUF71_024960</name>
</gene>
<organism evidence="3 4">
    <name type="scientific">Frankliniella fusca</name>
    <dbReference type="NCBI Taxonomy" id="407009"/>
    <lineage>
        <taxon>Eukaryota</taxon>
        <taxon>Metazoa</taxon>
        <taxon>Ecdysozoa</taxon>
        <taxon>Arthropoda</taxon>
        <taxon>Hexapoda</taxon>
        <taxon>Insecta</taxon>
        <taxon>Pterygota</taxon>
        <taxon>Neoptera</taxon>
        <taxon>Paraneoptera</taxon>
        <taxon>Thysanoptera</taxon>
        <taxon>Terebrantia</taxon>
        <taxon>Thripoidea</taxon>
        <taxon>Thripidae</taxon>
        <taxon>Frankliniella</taxon>
    </lineage>
</organism>
<dbReference type="AlphaFoldDB" id="A0AAE1I115"/>
<evidence type="ECO:0000313" key="3">
    <source>
        <dbReference type="EMBL" id="KAK3931048.1"/>
    </source>
</evidence>
<feature type="domain" description="Transposable element P transposase-like GTP-binding insertion" evidence="2">
    <location>
        <begin position="262"/>
        <end position="373"/>
    </location>
</feature>
<dbReference type="Pfam" id="PF21788">
    <property type="entry name" value="TNP-like_GBD"/>
    <property type="match status" value="1"/>
</dbReference>
<dbReference type="InterPro" id="IPR048365">
    <property type="entry name" value="TNP-like_RNaseH_N"/>
</dbReference>
<name>A0AAE1I115_9NEOP</name>
<keyword evidence="4" id="KW-1185">Reference proteome</keyword>
<proteinExistence type="predicted"/>
<protein>
    <submittedName>
        <fullName evidence="3">Transposable element P transposase</fullName>
    </submittedName>
</protein>
<evidence type="ECO:0000259" key="2">
    <source>
        <dbReference type="Pfam" id="PF21788"/>
    </source>
</evidence>
<dbReference type="Pfam" id="PF21787">
    <property type="entry name" value="TNP-like_RNaseH_N"/>
    <property type="match status" value="1"/>
</dbReference>
<evidence type="ECO:0000259" key="1">
    <source>
        <dbReference type="Pfam" id="PF21787"/>
    </source>
</evidence>